<name>A0A844GHJ9_9NEIS</name>
<organism evidence="7 8">
    <name type="scientific">Paludibacterium denitrificans</name>
    <dbReference type="NCBI Taxonomy" id="2675226"/>
    <lineage>
        <taxon>Bacteria</taxon>
        <taxon>Pseudomonadati</taxon>
        <taxon>Pseudomonadota</taxon>
        <taxon>Betaproteobacteria</taxon>
        <taxon>Neisseriales</taxon>
        <taxon>Chromobacteriaceae</taxon>
        <taxon>Paludibacterium</taxon>
    </lineage>
</organism>
<evidence type="ECO:0000256" key="1">
    <source>
        <dbReference type="ARBA" id="ARBA00022723"/>
    </source>
</evidence>
<sequence length="199" mass="22909">MDQFDRAQELEVEERDQAIADQLAKSCHGMGLSHCEDCGEAISEQRQKAVPGLSALRGLPIIVGTIREITSMSIQLDLWQLLTFLIGLLLAFMSFCFVAVRLLLAQVDNQLSQRFKTMEQSQETANKNWESRFNQLMDQNQRETDGWQSLERDFLRFQADLPINYVRREDYVRNQTVIEAKLDSVALKIENVQLKGLQQ</sequence>
<proteinExistence type="predicted"/>
<accession>A0A844GHJ9</accession>
<evidence type="ECO:0000313" key="7">
    <source>
        <dbReference type="EMBL" id="MTD33965.1"/>
    </source>
</evidence>
<keyword evidence="8" id="KW-1185">Reference proteome</keyword>
<dbReference type="EMBL" id="WLYX01000001">
    <property type="protein sequence ID" value="MTD33965.1"/>
    <property type="molecule type" value="Genomic_DNA"/>
</dbReference>
<keyword evidence="5" id="KW-0812">Transmembrane</keyword>
<keyword evidence="5" id="KW-0472">Membrane</keyword>
<keyword evidence="1" id="KW-0479">Metal-binding</keyword>
<keyword evidence="3" id="KW-0862">Zinc</keyword>
<protein>
    <recommendedName>
        <fullName evidence="6">Zinc finger DksA/TraR C4-type domain-containing protein</fullName>
    </recommendedName>
</protein>
<dbReference type="AlphaFoldDB" id="A0A844GHJ9"/>
<dbReference type="Proteomes" id="UP000446658">
    <property type="component" value="Unassembled WGS sequence"/>
</dbReference>
<dbReference type="Pfam" id="PF01258">
    <property type="entry name" value="zf-dskA_traR"/>
    <property type="match status" value="1"/>
</dbReference>
<gene>
    <name evidence="7" type="ORF">GKE73_16095</name>
</gene>
<evidence type="ECO:0000256" key="3">
    <source>
        <dbReference type="ARBA" id="ARBA00022833"/>
    </source>
</evidence>
<comment type="caution">
    <text evidence="4">Lacks conserved residue(s) required for the propagation of feature annotation.</text>
</comment>
<evidence type="ECO:0000259" key="6">
    <source>
        <dbReference type="Pfam" id="PF01258"/>
    </source>
</evidence>
<dbReference type="GO" id="GO:0008270">
    <property type="term" value="F:zinc ion binding"/>
    <property type="evidence" value="ECO:0007669"/>
    <property type="project" value="UniProtKB-KW"/>
</dbReference>
<evidence type="ECO:0000313" key="8">
    <source>
        <dbReference type="Proteomes" id="UP000446658"/>
    </source>
</evidence>
<evidence type="ECO:0000256" key="5">
    <source>
        <dbReference type="SAM" id="Phobius"/>
    </source>
</evidence>
<dbReference type="InterPro" id="IPR000962">
    <property type="entry name" value="Znf_DskA_TraR"/>
</dbReference>
<keyword evidence="2" id="KW-0863">Zinc-finger</keyword>
<evidence type="ECO:0000256" key="2">
    <source>
        <dbReference type="ARBA" id="ARBA00022771"/>
    </source>
</evidence>
<feature type="transmembrane region" description="Helical" evidence="5">
    <location>
        <begin position="81"/>
        <end position="104"/>
    </location>
</feature>
<keyword evidence="5" id="KW-1133">Transmembrane helix</keyword>
<comment type="caution">
    <text evidence="7">The sequence shown here is derived from an EMBL/GenBank/DDBJ whole genome shotgun (WGS) entry which is preliminary data.</text>
</comment>
<feature type="domain" description="Zinc finger DksA/TraR C4-type" evidence="6">
    <location>
        <begin position="33"/>
        <end position="52"/>
    </location>
</feature>
<dbReference type="PROSITE" id="PS51128">
    <property type="entry name" value="ZF_DKSA_2"/>
    <property type="match status" value="1"/>
</dbReference>
<reference evidence="7 8" key="1">
    <citation type="submission" date="2019-11" db="EMBL/GenBank/DDBJ databases">
        <title>Draft genome sequence of Paludibacterium sp. dN18-1.</title>
        <authorList>
            <person name="Im W.-T."/>
        </authorList>
    </citation>
    <scope>NUCLEOTIDE SEQUENCE [LARGE SCALE GENOMIC DNA]</scope>
    <source>
        <strain evidence="8">dN 18-1</strain>
    </source>
</reference>
<evidence type="ECO:0000256" key="4">
    <source>
        <dbReference type="PROSITE-ProRule" id="PRU00510"/>
    </source>
</evidence>